<evidence type="ECO:0000313" key="1">
    <source>
        <dbReference type="EMBL" id="CDM31855.1"/>
    </source>
</evidence>
<dbReference type="EMBL" id="HG792016">
    <property type="protein sequence ID" value="CDM31855.1"/>
    <property type="molecule type" value="Genomic_DNA"/>
</dbReference>
<name>W6Q6B1_PENRF</name>
<accession>W6Q6B1</accession>
<dbReference type="AlphaFoldDB" id="W6Q6B1"/>
<dbReference type="Proteomes" id="UP000030686">
    <property type="component" value="Unassembled WGS sequence"/>
</dbReference>
<protein>
    <submittedName>
        <fullName evidence="1">Genomic scaffold, ProqFM164S02</fullName>
    </submittedName>
</protein>
<evidence type="ECO:0000313" key="2">
    <source>
        <dbReference type="Proteomes" id="UP000030686"/>
    </source>
</evidence>
<organism evidence="1 2">
    <name type="scientific">Penicillium roqueforti (strain FM164)</name>
    <dbReference type="NCBI Taxonomy" id="1365484"/>
    <lineage>
        <taxon>Eukaryota</taxon>
        <taxon>Fungi</taxon>
        <taxon>Dikarya</taxon>
        <taxon>Ascomycota</taxon>
        <taxon>Pezizomycotina</taxon>
        <taxon>Eurotiomycetes</taxon>
        <taxon>Eurotiomycetidae</taxon>
        <taxon>Eurotiales</taxon>
        <taxon>Aspergillaceae</taxon>
        <taxon>Penicillium</taxon>
    </lineage>
</organism>
<reference evidence="1" key="1">
    <citation type="journal article" date="2014" name="Nat. Commun.">
        <title>Multiple recent horizontal transfers of a large genomic region in cheese making fungi.</title>
        <authorList>
            <person name="Cheeseman K."/>
            <person name="Ropars J."/>
            <person name="Renault P."/>
            <person name="Dupont J."/>
            <person name="Gouzy J."/>
            <person name="Branca A."/>
            <person name="Abraham A.L."/>
            <person name="Ceppi M."/>
            <person name="Conseiller E."/>
            <person name="Debuchy R."/>
            <person name="Malagnac F."/>
            <person name="Goarin A."/>
            <person name="Silar P."/>
            <person name="Lacoste S."/>
            <person name="Sallet E."/>
            <person name="Bensimon A."/>
            <person name="Giraud T."/>
            <person name="Brygoo Y."/>
        </authorList>
    </citation>
    <scope>NUCLEOTIDE SEQUENCE [LARGE SCALE GENOMIC DNA]</scope>
    <source>
        <strain evidence="1">FM164</strain>
    </source>
</reference>
<sequence length="71" mass="8452">MQKTECDRDFFFHAVLPSSQIVYISQGQQNNPAPPEVTDIYVRINFNHRIKSKYKTRVYHREGISLHVVRF</sequence>
<proteinExistence type="predicted"/>
<keyword evidence="2" id="KW-1185">Reference proteome</keyword>
<gene>
    <name evidence="1" type="ORF">PROQFM164_S02g002006</name>
</gene>